<reference evidence="21" key="1">
    <citation type="submission" date="2018-06" db="EMBL/GenBank/DDBJ databases">
        <authorList>
            <person name="Zhirakovskaya E."/>
        </authorList>
    </citation>
    <scope>NUCLEOTIDE SEQUENCE</scope>
</reference>
<feature type="compositionally biased region" description="Basic and acidic residues" evidence="19">
    <location>
        <begin position="568"/>
        <end position="581"/>
    </location>
</feature>
<evidence type="ECO:0000256" key="16">
    <source>
        <dbReference type="ARBA" id="ARBA00022842"/>
    </source>
</evidence>
<comment type="similarity">
    <text evidence="3">Belongs to the RNase E/G family. RNase G subfamily.</text>
</comment>
<dbReference type="NCBIfam" id="TIGR00757">
    <property type="entry name" value="RNaseEG"/>
    <property type="match status" value="1"/>
</dbReference>
<dbReference type="AlphaFoldDB" id="A0A3B1B982"/>
<feature type="domain" description="S1 motif" evidence="20">
    <location>
        <begin position="39"/>
        <end position="120"/>
    </location>
</feature>
<keyword evidence="18" id="KW-0472">Membrane</keyword>
<sequence length="1030" mass="112573">MKRMLFNATQSEELRVALVDGQRMYDLDIETAGREQKKANIYKGRITRIEPSLEAAFVDYGANRHGFLPLKDISRTYFNPAVELGAGRVNIKEVMREGQEILVQIDKEERGNKGAALTTFISLAGRYLVLMPNNPRAGGVSRRIMGDERNQIRDALAALEVPEDMGLIVRTAGVGKNPEELQWDLNYLLQLWGAIDKASQDKAAPFLVYQESNVIIRAIRDYLRKDISEILIDDKETYAQAVEFVQMVMPHNLGKLKLYEDKVPLFTRYQIESQIETAFQREVRLPSGGAIVIDHTEALVSIDINSARATKGSDIEETALNTNREAAEEIARQLRLRDLGGLIVIDFIDMNSSRNQREVENTLRDALKMDRARVQVGRISRFGLLEMSRQRLRPSLGESSQIVCPRCKGQGTIRGTESLALSILRIIEEDAMKEQTARIVVQAPVNVATFLLNEKRTAISDIEARQAVKVVLVPNTHFETPHYEIQRERVSEQGHSGRVSYDLAVEREEASESLQGEKPKIKTEEPAVKSVVPASPVPQQATSPQTQETPRQGGFIKRLWSNLIGGDTTEKAATDNGDTRATRSAPKATTSRGASSKTTGESRGQQRRGRGNARGGSSGSSNGRRRQPPRKTDAERHDGEQAPDTTRNTAQADTPAEPRQKPPHRERQPSRDNATRKPAPAKTANAQPASTTEATPVATPPEAGSDESQQEPRDGQRSRRGRRGGRRRRREPNRDANTETSNESGNESGNEGNGEKTASETLPTANTRTEASQETPPPASADKPPAPPAAKTSRPVEKEAATTTTAVKGENTATKPTPVTPETPPRPQGKAPVANNTEAPGSEKTRSKRTPATKPPTEKPLGTEPASADKGGSGEITAKKPVTEAAASKKPQAQSTEKPVEKAVKKPVEKARPAAQEPVRDVAEKSQKKPPSVLSEKPVGEKPASKKPVRKKLATEKPPLAEKTEKKKARTPRQADLLKPIEAKPVETKPIAVKVSPTPAPATPPIKSEKPVVKEAAPAPKAKSPDNNEG</sequence>
<dbReference type="EMBL" id="UOFU01000298">
    <property type="protein sequence ID" value="VAX02875.1"/>
    <property type="molecule type" value="Genomic_DNA"/>
</dbReference>
<comment type="subcellular location">
    <subcellularLocation>
        <location evidence="2">Cytoplasm</location>
    </subcellularLocation>
</comment>
<organism evidence="21">
    <name type="scientific">hydrothermal vent metagenome</name>
    <dbReference type="NCBI Taxonomy" id="652676"/>
    <lineage>
        <taxon>unclassified sequences</taxon>
        <taxon>metagenomes</taxon>
        <taxon>ecological metagenomes</taxon>
    </lineage>
</organism>
<keyword evidence="5" id="KW-1003">Cell membrane</keyword>
<feature type="compositionally biased region" description="Basic and acidic residues" evidence="19">
    <location>
        <begin position="508"/>
        <end position="527"/>
    </location>
</feature>
<evidence type="ECO:0000256" key="11">
    <source>
        <dbReference type="ARBA" id="ARBA00022723"/>
    </source>
</evidence>
<feature type="compositionally biased region" description="Low complexity" evidence="19">
    <location>
        <begin position="528"/>
        <end position="538"/>
    </location>
</feature>
<dbReference type="InterPro" id="IPR012340">
    <property type="entry name" value="NA-bd_OB-fold"/>
</dbReference>
<dbReference type="HAMAP" id="MF_00970">
    <property type="entry name" value="RNase_E"/>
    <property type="match status" value="1"/>
</dbReference>
<keyword evidence="11" id="KW-0479">Metal-binding</keyword>
<feature type="compositionally biased region" description="Low complexity" evidence="19">
    <location>
        <begin position="801"/>
        <end position="817"/>
    </location>
</feature>
<feature type="region of interest" description="Disordered" evidence="19">
    <location>
        <begin position="508"/>
        <end position="554"/>
    </location>
</feature>
<dbReference type="InterPro" id="IPR019307">
    <property type="entry name" value="RNA-bd_AU-1/RNase_E/G"/>
</dbReference>
<evidence type="ECO:0000256" key="1">
    <source>
        <dbReference type="ARBA" id="ARBA00001946"/>
    </source>
</evidence>
<evidence type="ECO:0000256" key="14">
    <source>
        <dbReference type="ARBA" id="ARBA00022801"/>
    </source>
</evidence>
<dbReference type="Pfam" id="PF20833">
    <property type="entry name" value="RNase_E_G_Thio"/>
    <property type="match status" value="1"/>
</dbReference>
<feature type="compositionally biased region" description="Basic and acidic residues" evidence="19">
    <location>
        <begin position="630"/>
        <end position="640"/>
    </location>
</feature>
<dbReference type="GO" id="GO:0019843">
    <property type="term" value="F:rRNA binding"/>
    <property type="evidence" value="ECO:0007669"/>
    <property type="project" value="UniProtKB-KW"/>
</dbReference>
<keyword evidence="7" id="KW-0997">Cell inner membrane</keyword>
<dbReference type="PANTHER" id="PTHR30001:SF1">
    <property type="entry name" value="RIBONUCLEASE E_G-LIKE PROTEIN, CHLOROPLASTIC"/>
    <property type="match status" value="1"/>
</dbReference>
<keyword evidence="10" id="KW-0540">Nuclease</keyword>
<feature type="compositionally biased region" description="Basic and acidic residues" evidence="19">
    <location>
        <begin position="898"/>
        <end position="927"/>
    </location>
</feature>
<dbReference type="GO" id="GO:0006364">
    <property type="term" value="P:rRNA processing"/>
    <property type="evidence" value="ECO:0007669"/>
    <property type="project" value="UniProtKB-KW"/>
</dbReference>
<feature type="compositionally biased region" description="Polar residues" evidence="19">
    <location>
        <begin position="539"/>
        <end position="550"/>
    </location>
</feature>
<comment type="cofactor">
    <cofactor evidence="1">
        <name>Mg(2+)</name>
        <dbReference type="ChEBI" id="CHEBI:18420"/>
    </cofactor>
</comment>
<dbReference type="InterPro" id="IPR048583">
    <property type="entry name" value="RNase_E_G_thioredoxin-like"/>
</dbReference>
<keyword evidence="9" id="KW-0819">tRNA processing</keyword>
<evidence type="ECO:0000313" key="21">
    <source>
        <dbReference type="EMBL" id="VAX02875.1"/>
    </source>
</evidence>
<dbReference type="SMART" id="SM00316">
    <property type="entry name" value="S1"/>
    <property type="match status" value="1"/>
</dbReference>
<feature type="compositionally biased region" description="Low complexity" evidence="19">
    <location>
        <begin position="738"/>
        <end position="750"/>
    </location>
</feature>
<feature type="compositionally biased region" description="Polar residues" evidence="19">
    <location>
        <begin position="759"/>
        <end position="774"/>
    </location>
</feature>
<keyword evidence="13" id="KW-0255">Endonuclease</keyword>
<evidence type="ECO:0000256" key="19">
    <source>
        <dbReference type="SAM" id="MobiDB-lite"/>
    </source>
</evidence>
<dbReference type="InterPro" id="IPR004659">
    <property type="entry name" value="RNase_E/G"/>
</dbReference>
<feature type="compositionally biased region" description="Low complexity" evidence="19">
    <location>
        <begin position="688"/>
        <end position="703"/>
    </location>
</feature>
<dbReference type="FunFam" id="2.40.50.140:FF:000040">
    <property type="entry name" value="Ribonuclease E"/>
    <property type="match status" value="1"/>
</dbReference>
<dbReference type="GO" id="GO:0046872">
    <property type="term" value="F:metal ion binding"/>
    <property type="evidence" value="ECO:0007669"/>
    <property type="project" value="UniProtKB-KW"/>
</dbReference>
<dbReference type="Pfam" id="PF10150">
    <property type="entry name" value="RNase_E_G"/>
    <property type="match status" value="1"/>
</dbReference>
<keyword evidence="14 21" id="KW-0378">Hydrolase</keyword>
<keyword evidence="17" id="KW-0694">RNA-binding</keyword>
<feature type="compositionally biased region" description="Pro residues" evidence="19">
    <location>
        <begin position="775"/>
        <end position="788"/>
    </location>
</feature>
<dbReference type="GO" id="GO:0008033">
    <property type="term" value="P:tRNA processing"/>
    <property type="evidence" value="ECO:0007669"/>
    <property type="project" value="UniProtKB-KW"/>
</dbReference>
<feature type="region of interest" description="Disordered" evidence="19">
    <location>
        <begin position="566"/>
        <end position="1030"/>
    </location>
</feature>
<keyword evidence="15" id="KW-0862">Zinc</keyword>
<evidence type="ECO:0000256" key="13">
    <source>
        <dbReference type="ARBA" id="ARBA00022759"/>
    </source>
</evidence>
<dbReference type="SUPFAM" id="SSF50249">
    <property type="entry name" value="Nucleic acid-binding proteins"/>
    <property type="match status" value="1"/>
</dbReference>
<evidence type="ECO:0000256" key="9">
    <source>
        <dbReference type="ARBA" id="ARBA00022694"/>
    </source>
</evidence>
<keyword evidence="6" id="KW-0963">Cytoplasm</keyword>
<evidence type="ECO:0000256" key="10">
    <source>
        <dbReference type="ARBA" id="ARBA00022722"/>
    </source>
</evidence>
<dbReference type="Gene3D" id="2.40.50.140">
    <property type="entry name" value="Nucleic acid-binding proteins"/>
    <property type="match status" value="1"/>
</dbReference>
<keyword evidence="8" id="KW-0698">rRNA processing</keyword>
<dbReference type="PROSITE" id="PS50126">
    <property type="entry name" value="S1"/>
    <property type="match status" value="1"/>
</dbReference>
<dbReference type="InterPro" id="IPR028878">
    <property type="entry name" value="RNase_E"/>
</dbReference>
<accession>A0A3B1B982</accession>
<dbReference type="Gene3D" id="3.40.1260.20">
    <property type="entry name" value="Ribonuclease E, catalytic domain"/>
    <property type="match status" value="1"/>
</dbReference>
<evidence type="ECO:0000256" key="2">
    <source>
        <dbReference type="ARBA" id="ARBA00004496"/>
    </source>
</evidence>
<feature type="compositionally biased region" description="Basic and acidic residues" evidence="19">
    <location>
        <begin position="953"/>
        <end position="965"/>
    </location>
</feature>
<gene>
    <name evidence="21" type="ORF">MNBD_GAMMA20-534</name>
</gene>
<evidence type="ECO:0000256" key="17">
    <source>
        <dbReference type="ARBA" id="ARBA00022884"/>
    </source>
</evidence>
<name>A0A3B1B982_9ZZZZ</name>
<dbReference type="Pfam" id="PF00575">
    <property type="entry name" value="S1"/>
    <property type="match status" value="1"/>
</dbReference>
<evidence type="ECO:0000256" key="5">
    <source>
        <dbReference type="ARBA" id="ARBA00022475"/>
    </source>
</evidence>
<proteinExistence type="inferred from homology"/>
<feature type="compositionally biased region" description="Basic residues" evidence="19">
    <location>
        <begin position="718"/>
        <end position="731"/>
    </location>
</feature>
<feature type="compositionally biased region" description="Basic and acidic residues" evidence="19">
    <location>
        <begin position="656"/>
        <end position="675"/>
    </location>
</feature>
<dbReference type="GO" id="GO:0005737">
    <property type="term" value="C:cytoplasm"/>
    <property type="evidence" value="ECO:0007669"/>
    <property type="project" value="UniProtKB-SubCell"/>
</dbReference>
<protein>
    <recommendedName>
        <fullName evidence="4">Ribonuclease G</fullName>
    </recommendedName>
</protein>
<keyword evidence="12" id="KW-0699">rRNA-binding</keyword>
<evidence type="ECO:0000256" key="15">
    <source>
        <dbReference type="ARBA" id="ARBA00022833"/>
    </source>
</evidence>
<evidence type="ECO:0000259" key="20">
    <source>
        <dbReference type="PROSITE" id="PS50126"/>
    </source>
</evidence>
<feature type="compositionally biased region" description="Polar residues" evidence="19">
    <location>
        <begin position="587"/>
        <end position="599"/>
    </location>
</feature>
<evidence type="ECO:0000256" key="8">
    <source>
        <dbReference type="ARBA" id="ARBA00022552"/>
    </source>
</evidence>
<evidence type="ECO:0000256" key="7">
    <source>
        <dbReference type="ARBA" id="ARBA00022519"/>
    </source>
</evidence>
<dbReference type="CDD" id="cd04453">
    <property type="entry name" value="S1_RNase_E"/>
    <property type="match status" value="1"/>
</dbReference>
<evidence type="ECO:0000256" key="18">
    <source>
        <dbReference type="ARBA" id="ARBA00023136"/>
    </source>
</evidence>
<evidence type="ECO:0000256" key="12">
    <source>
        <dbReference type="ARBA" id="ARBA00022730"/>
    </source>
</evidence>
<evidence type="ECO:0000256" key="3">
    <source>
        <dbReference type="ARBA" id="ARBA00005663"/>
    </source>
</evidence>
<keyword evidence="16" id="KW-0460">Magnesium</keyword>
<evidence type="ECO:0000256" key="6">
    <source>
        <dbReference type="ARBA" id="ARBA00022490"/>
    </source>
</evidence>
<dbReference type="NCBIfam" id="NF008074">
    <property type="entry name" value="PRK10811.1"/>
    <property type="match status" value="1"/>
</dbReference>
<dbReference type="InterPro" id="IPR003029">
    <property type="entry name" value="S1_domain"/>
</dbReference>
<feature type="compositionally biased region" description="Pro residues" evidence="19">
    <location>
        <begin position="818"/>
        <end position="827"/>
    </location>
</feature>
<dbReference type="GO" id="GO:0008995">
    <property type="term" value="F:ribonuclease E activity"/>
    <property type="evidence" value="ECO:0007669"/>
    <property type="project" value="InterPro"/>
</dbReference>
<evidence type="ECO:0000256" key="4">
    <source>
        <dbReference type="ARBA" id="ARBA00017719"/>
    </source>
</evidence>
<feature type="compositionally biased region" description="Polar residues" evidence="19">
    <location>
        <begin position="643"/>
        <end position="652"/>
    </location>
</feature>
<dbReference type="PANTHER" id="PTHR30001">
    <property type="entry name" value="RIBONUCLEASE"/>
    <property type="match status" value="1"/>
</dbReference>